<feature type="transmembrane region" description="Helical" evidence="5">
    <location>
        <begin position="212"/>
        <end position="229"/>
    </location>
</feature>
<dbReference type="PANTHER" id="PTHR11040:SF205">
    <property type="entry name" value="ZINC TRANSPORTER ZUPT"/>
    <property type="match status" value="1"/>
</dbReference>
<dbReference type="GO" id="GO:0005385">
    <property type="term" value="F:zinc ion transmembrane transporter activity"/>
    <property type="evidence" value="ECO:0007669"/>
    <property type="project" value="TreeGrafter"/>
</dbReference>
<keyword evidence="2 5" id="KW-0812">Transmembrane</keyword>
<gene>
    <name evidence="6" type="ORF">FB467_3548</name>
</gene>
<dbReference type="GO" id="GO:0016020">
    <property type="term" value="C:membrane"/>
    <property type="evidence" value="ECO:0007669"/>
    <property type="project" value="UniProtKB-SubCell"/>
</dbReference>
<evidence type="ECO:0000256" key="4">
    <source>
        <dbReference type="ARBA" id="ARBA00023136"/>
    </source>
</evidence>
<evidence type="ECO:0000256" key="3">
    <source>
        <dbReference type="ARBA" id="ARBA00022989"/>
    </source>
</evidence>
<keyword evidence="7" id="KW-1185">Reference proteome</keyword>
<dbReference type="Proteomes" id="UP000319516">
    <property type="component" value="Unassembled WGS sequence"/>
</dbReference>
<organism evidence="6 7">
    <name type="scientific">Ornithinicoccus hortensis</name>
    <dbReference type="NCBI Taxonomy" id="82346"/>
    <lineage>
        <taxon>Bacteria</taxon>
        <taxon>Bacillati</taxon>
        <taxon>Actinomycetota</taxon>
        <taxon>Actinomycetes</taxon>
        <taxon>Micrococcales</taxon>
        <taxon>Intrasporangiaceae</taxon>
        <taxon>Ornithinicoccus</taxon>
    </lineage>
</organism>
<keyword evidence="3 5" id="KW-1133">Transmembrane helix</keyword>
<dbReference type="OrthoDB" id="9787346at2"/>
<dbReference type="AlphaFoldDB" id="A0A542YWB4"/>
<protein>
    <submittedName>
        <fullName evidence="6">ZIP family zinc transporter</fullName>
    </submittedName>
</protein>
<dbReference type="RefSeq" id="WP_141786245.1">
    <property type="nucleotide sequence ID" value="NZ_BAAAIK010000001.1"/>
</dbReference>
<evidence type="ECO:0000256" key="1">
    <source>
        <dbReference type="ARBA" id="ARBA00004141"/>
    </source>
</evidence>
<feature type="transmembrane region" description="Helical" evidence="5">
    <location>
        <begin position="32"/>
        <end position="57"/>
    </location>
</feature>
<dbReference type="EMBL" id="VFOP01000001">
    <property type="protein sequence ID" value="TQL52367.1"/>
    <property type="molecule type" value="Genomic_DNA"/>
</dbReference>
<proteinExistence type="predicted"/>
<feature type="transmembrane region" description="Helical" evidence="5">
    <location>
        <begin position="241"/>
        <end position="261"/>
    </location>
</feature>
<evidence type="ECO:0000256" key="5">
    <source>
        <dbReference type="SAM" id="Phobius"/>
    </source>
</evidence>
<feature type="transmembrane region" description="Helical" evidence="5">
    <location>
        <begin position="185"/>
        <end position="206"/>
    </location>
</feature>
<dbReference type="Pfam" id="PF02535">
    <property type="entry name" value="Zip"/>
    <property type="match status" value="1"/>
</dbReference>
<dbReference type="PANTHER" id="PTHR11040">
    <property type="entry name" value="ZINC/IRON TRANSPORTER"/>
    <property type="match status" value="1"/>
</dbReference>
<feature type="transmembrane region" description="Helical" evidence="5">
    <location>
        <begin position="69"/>
        <end position="90"/>
    </location>
</feature>
<evidence type="ECO:0000313" key="6">
    <source>
        <dbReference type="EMBL" id="TQL52367.1"/>
    </source>
</evidence>
<name>A0A542YWB4_9MICO</name>
<accession>A0A542YWB4</accession>
<comment type="subcellular location">
    <subcellularLocation>
        <location evidence="1">Membrane</location>
        <topology evidence="1">Multi-pass membrane protein</topology>
    </subcellularLocation>
</comment>
<reference evidence="6 7" key="1">
    <citation type="submission" date="2019-06" db="EMBL/GenBank/DDBJ databases">
        <title>Sequencing the genomes of 1000 actinobacteria strains.</title>
        <authorList>
            <person name="Klenk H.-P."/>
        </authorList>
    </citation>
    <scope>NUCLEOTIDE SEQUENCE [LARGE SCALE GENOMIC DNA]</scope>
    <source>
        <strain evidence="6 7">DSM 12335</strain>
    </source>
</reference>
<feature type="transmembrane region" description="Helical" evidence="5">
    <location>
        <begin position="149"/>
        <end position="173"/>
    </location>
</feature>
<comment type="caution">
    <text evidence="6">The sequence shown here is derived from an EMBL/GenBank/DDBJ whole genome shotgun (WGS) entry which is preliminary data.</text>
</comment>
<evidence type="ECO:0000313" key="7">
    <source>
        <dbReference type="Proteomes" id="UP000319516"/>
    </source>
</evidence>
<evidence type="ECO:0000256" key="2">
    <source>
        <dbReference type="ARBA" id="ARBA00022692"/>
    </source>
</evidence>
<dbReference type="InterPro" id="IPR003689">
    <property type="entry name" value="ZIP"/>
</dbReference>
<sequence length="264" mass="27161">MLWAIAAATLAGAATIVGGALALHPGMRRRGPLAVGLAFAAGIMIVLSVVEILPLTLRTLRASEVSGSSWWTAGVLAAGVGLVFLIDALLPHSINPADIAGGEERQGPADLLANQRLLRSGLLVALIVGAHNLPEGLMTFLATLESPQLGATLVVAIAIHNIPEGMAVAAPIYAATGSRQRALTWAALSGLAEPVGALVGYFLLRALLPDELLVLTLALVAGMMIALSLRELLPAARRYQTHWAQGLGGLVAGGLVIWVSLQIG</sequence>
<keyword evidence="4 5" id="KW-0472">Membrane</keyword>